<dbReference type="InterPro" id="IPR044999">
    <property type="entry name" value="CbbY-like"/>
</dbReference>
<dbReference type="Pfam" id="PF00702">
    <property type="entry name" value="Hydrolase"/>
    <property type="match status" value="1"/>
</dbReference>
<dbReference type="PANTHER" id="PTHR42896">
    <property type="entry name" value="XYLULOSE-1,5-BISPHOSPHATE (XUBP) PHOSPHATASE"/>
    <property type="match status" value="1"/>
</dbReference>
<gene>
    <name evidence="1" type="ORF">C7B43_08855</name>
</gene>
<evidence type="ECO:0000313" key="2">
    <source>
        <dbReference type="Proteomes" id="UP000242699"/>
    </source>
</evidence>
<dbReference type="Proteomes" id="UP000242699">
    <property type="component" value="Unassembled WGS sequence"/>
</dbReference>
<name>A0A2T2X3S3_9FIRM</name>
<dbReference type="PANTHER" id="PTHR42896:SF2">
    <property type="entry name" value="CBBY-LIKE PROTEIN"/>
    <property type="match status" value="1"/>
</dbReference>
<comment type="caution">
    <text evidence="1">The sequence shown here is derived from an EMBL/GenBank/DDBJ whole genome shotgun (WGS) entry which is preliminary data.</text>
</comment>
<organism evidence="1 2">
    <name type="scientific">Sulfobacillus benefaciens</name>
    <dbReference type="NCBI Taxonomy" id="453960"/>
    <lineage>
        <taxon>Bacteria</taxon>
        <taxon>Bacillati</taxon>
        <taxon>Bacillota</taxon>
        <taxon>Clostridia</taxon>
        <taxon>Eubacteriales</taxon>
        <taxon>Clostridiales Family XVII. Incertae Sedis</taxon>
        <taxon>Sulfobacillus</taxon>
    </lineage>
</organism>
<accession>A0A2T2X3S3</accession>
<reference evidence="1 2" key="1">
    <citation type="journal article" date="2014" name="BMC Genomics">
        <title>Comparison of environmental and isolate Sulfobacillus genomes reveals diverse carbon, sulfur, nitrogen, and hydrogen metabolisms.</title>
        <authorList>
            <person name="Justice N.B."/>
            <person name="Norman A."/>
            <person name="Brown C.T."/>
            <person name="Singh A."/>
            <person name="Thomas B.C."/>
            <person name="Banfield J.F."/>
        </authorList>
    </citation>
    <scope>NUCLEOTIDE SEQUENCE [LARGE SCALE GENOMIC DNA]</scope>
    <source>
        <strain evidence="1">AMDSBA1</strain>
    </source>
</reference>
<protein>
    <submittedName>
        <fullName evidence="1">Phosphatase</fullName>
    </submittedName>
</protein>
<sequence length="248" mass="27761">MTLKSVIFDVDGTLADTEKEGHLWAFNRAFQLWNLPFRWGVPLYRELLNISGGKERLAYYLAQHPEYHPLSNDEIREIYRLKTNLFMERVRAGVVALRPGVRSLIGQCYQEGIPVGIATTTNYDNVETLLLRHFGVQWKHMFPVVVAGDEVPIKKPDPAVYVRCLEQLGVSASEAIAVEDSAVGLKAATGARISTIVTMNTWTYHHTFLGALAILTSLGTTQTPAYGTGPDGWGRYRVTVDQLRAWLV</sequence>
<dbReference type="InterPro" id="IPR023198">
    <property type="entry name" value="PGP-like_dom2"/>
</dbReference>
<proteinExistence type="predicted"/>
<dbReference type="AlphaFoldDB" id="A0A2T2X3S3"/>
<dbReference type="SFLD" id="SFLDG01129">
    <property type="entry name" value="C1.5:_HAD__Beta-PGM__Phosphata"/>
    <property type="match status" value="1"/>
</dbReference>
<dbReference type="InterPro" id="IPR023214">
    <property type="entry name" value="HAD_sf"/>
</dbReference>
<dbReference type="Gene3D" id="1.10.150.240">
    <property type="entry name" value="Putative phosphatase, domain 2"/>
    <property type="match status" value="1"/>
</dbReference>
<dbReference type="PRINTS" id="PR00413">
    <property type="entry name" value="HADHALOGNASE"/>
</dbReference>
<dbReference type="EMBL" id="PXYT01000017">
    <property type="protein sequence ID" value="PSR29106.1"/>
    <property type="molecule type" value="Genomic_DNA"/>
</dbReference>
<evidence type="ECO:0000313" key="1">
    <source>
        <dbReference type="EMBL" id="PSR29106.1"/>
    </source>
</evidence>
<dbReference type="InterPro" id="IPR006439">
    <property type="entry name" value="HAD-SF_hydro_IA"/>
</dbReference>
<dbReference type="SUPFAM" id="SSF56784">
    <property type="entry name" value="HAD-like"/>
    <property type="match status" value="1"/>
</dbReference>
<dbReference type="GO" id="GO:0016787">
    <property type="term" value="F:hydrolase activity"/>
    <property type="evidence" value="ECO:0007669"/>
    <property type="project" value="InterPro"/>
</dbReference>
<dbReference type="InterPro" id="IPR036412">
    <property type="entry name" value="HAD-like_sf"/>
</dbReference>
<dbReference type="Gene3D" id="3.40.50.1000">
    <property type="entry name" value="HAD superfamily/HAD-like"/>
    <property type="match status" value="1"/>
</dbReference>
<dbReference type="SFLD" id="SFLDS00003">
    <property type="entry name" value="Haloacid_Dehalogenase"/>
    <property type="match status" value="1"/>
</dbReference>
<dbReference type="NCBIfam" id="TIGR01509">
    <property type="entry name" value="HAD-SF-IA-v3"/>
    <property type="match status" value="1"/>
</dbReference>